<name>A0A8J9Z9X4_BRALA</name>
<evidence type="ECO:0000313" key="2">
    <source>
        <dbReference type="EMBL" id="CAH1250429.1"/>
    </source>
</evidence>
<keyword evidence="1" id="KW-0472">Membrane</keyword>
<protein>
    <submittedName>
        <fullName evidence="2">Hypp8854 protein</fullName>
    </submittedName>
</protein>
<sequence>MSANEQLSPSHNVLLAETDQHLAVQNTSTASMTMSTRLASRWSARLVGFLVSLLFLVLINYAHFGVLLRYFWPAKPPVNRERCTCECWDTIFKGTYENGVGRYKHMYFNVTPQTLKMWTLTVAAVLLTYECVTYVIRVALRSKIRPSMFVLLLAVIHSHYYSWWVFIGYYNDDFYSQWWHQLVFTCSELLSTVLVLKQLDQAVALSLRLLLATAGIAAFHVLAAGKDQFVHNVLLRRGEFHQVYRDSALMVSDVVYLVVTSAELVRMWCCERRSRDDVRMFGRDVLFCLVVIFGLIAMLSYL</sequence>
<evidence type="ECO:0000313" key="3">
    <source>
        <dbReference type="Proteomes" id="UP000838412"/>
    </source>
</evidence>
<feature type="transmembrane region" description="Helical" evidence="1">
    <location>
        <begin position="285"/>
        <end position="301"/>
    </location>
</feature>
<dbReference type="Proteomes" id="UP000838412">
    <property type="component" value="Chromosome 18"/>
</dbReference>
<dbReference type="AlphaFoldDB" id="A0A8J9Z9X4"/>
<feature type="transmembrane region" description="Helical" evidence="1">
    <location>
        <begin position="203"/>
        <end position="223"/>
    </location>
</feature>
<keyword evidence="1" id="KW-1133">Transmembrane helix</keyword>
<feature type="transmembrane region" description="Helical" evidence="1">
    <location>
        <begin position="148"/>
        <end position="166"/>
    </location>
</feature>
<proteinExistence type="predicted"/>
<gene>
    <name evidence="2" type="primary">Hypp8854</name>
    <name evidence="2" type="ORF">BLAG_LOCUS11175</name>
</gene>
<dbReference type="PANTHER" id="PTHR39074">
    <property type="entry name" value="AGAP007547-PA"/>
    <property type="match status" value="1"/>
</dbReference>
<keyword evidence="3" id="KW-1185">Reference proteome</keyword>
<reference evidence="2" key="1">
    <citation type="submission" date="2022-01" db="EMBL/GenBank/DDBJ databases">
        <authorList>
            <person name="Braso-Vives M."/>
        </authorList>
    </citation>
    <scope>NUCLEOTIDE SEQUENCE</scope>
</reference>
<feature type="transmembrane region" description="Helical" evidence="1">
    <location>
        <begin position="46"/>
        <end position="72"/>
    </location>
</feature>
<accession>A0A8J9Z9X4</accession>
<dbReference type="EMBL" id="OV696703">
    <property type="protein sequence ID" value="CAH1250429.1"/>
    <property type="molecule type" value="Genomic_DNA"/>
</dbReference>
<dbReference type="PANTHER" id="PTHR39074:SF1">
    <property type="entry name" value="AGAP007547-PA"/>
    <property type="match status" value="1"/>
</dbReference>
<evidence type="ECO:0000256" key="1">
    <source>
        <dbReference type="SAM" id="Phobius"/>
    </source>
</evidence>
<feature type="transmembrane region" description="Helical" evidence="1">
    <location>
        <begin position="117"/>
        <end position="136"/>
    </location>
</feature>
<organism evidence="2 3">
    <name type="scientific">Branchiostoma lanceolatum</name>
    <name type="common">Common lancelet</name>
    <name type="synonym">Amphioxus lanceolatum</name>
    <dbReference type="NCBI Taxonomy" id="7740"/>
    <lineage>
        <taxon>Eukaryota</taxon>
        <taxon>Metazoa</taxon>
        <taxon>Chordata</taxon>
        <taxon>Cephalochordata</taxon>
        <taxon>Leptocardii</taxon>
        <taxon>Amphioxiformes</taxon>
        <taxon>Branchiostomatidae</taxon>
        <taxon>Branchiostoma</taxon>
    </lineage>
</organism>
<dbReference type="OrthoDB" id="10015560at2759"/>
<keyword evidence="1" id="KW-0812">Transmembrane</keyword>